<keyword evidence="1" id="KW-0812">Transmembrane</keyword>
<dbReference type="InterPro" id="IPR025420">
    <property type="entry name" value="DUF4143"/>
</dbReference>
<keyword evidence="1" id="KW-0472">Membrane</keyword>
<dbReference type="Proteomes" id="UP000266441">
    <property type="component" value="Unassembled WGS sequence"/>
</dbReference>
<keyword evidence="1" id="KW-1133">Transmembrane helix</keyword>
<dbReference type="Pfam" id="PF13635">
    <property type="entry name" value="DUF4143"/>
    <property type="match status" value="1"/>
</dbReference>
<organism evidence="3 4">
    <name type="scientific">Mariniphaga sediminis</name>
    <dbReference type="NCBI Taxonomy" id="1628158"/>
    <lineage>
        <taxon>Bacteria</taxon>
        <taxon>Pseudomonadati</taxon>
        <taxon>Bacteroidota</taxon>
        <taxon>Bacteroidia</taxon>
        <taxon>Marinilabiliales</taxon>
        <taxon>Prolixibacteraceae</taxon>
        <taxon>Mariniphaga</taxon>
    </lineage>
</organism>
<proteinExistence type="predicted"/>
<evidence type="ECO:0000259" key="2">
    <source>
        <dbReference type="Pfam" id="PF13635"/>
    </source>
</evidence>
<sequence>MVVGESQPYLFLNYIKITFFILSFLILIWYNIPVVRLNSERYIGYWTNERSTSEVDFVIQEEGKVIPVEVKSGENLKSKSFRLFCEKYKPSKAIRTSLTDYKEEQWITNVPLYAIGKGVCRQRRFLYIWFILSCRNVLEVQIYSFTQEGSIIKSVSSLTYKNQNNNSY</sequence>
<dbReference type="AlphaFoldDB" id="A0A399D5F2"/>
<gene>
    <name evidence="3" type="ORF">D1164_01405</name>
</gene>
<reference evidence="3 4" key="1">
    <citation type="journal article" date="2015" name="Int. J. Syst. Evol. Microbiol.">
        <title>Mariniphaga sediminis sp. nov., isolated from coastal sediment.</title>
        <authorList>
            <person name="Wang F.Q."/>
            <person name="Shen Q.Y."/>
            <person name="Chen G.J."/>
            <person name="Du Z.J."/>
        </authorList>
    </citation>
    <scope>NUCLEOTIDE SEQUENCE [LARGE SCALE GENOMIC DNA]</scope>
    <source>
        <strain evidence="3 4">SY21</strain>
    </source>
</reference>
<protein>
    <submittedName>
        <fullName evidence="3">DUF4143 domain-containing protein</fullName>
    </submittedName>
</protein>
<feature type="transmembrane region" description="Helical" evidence="1">
    <location>
        <begin position="12"/>
        <end position="32"/>
    </location>
</feature>
<feature type="domain" description="DUF4143" evidence="2">
    <location>
        <begin position="41"/>
        <end position="73"/>
    </location>
</feature>
<keyword evidence="4" id="KW-1185">Reference proteome</keyword>
<evidence type="ECO:0000256" key="1">
    <source>
        <dbReference type="SAM" id="Phobius"/>
    </source>
</evidence>
<evidence type="ECO:0000313" key="3">
    <source>
        <dbReference type="EMBL" id="RIH67114.1"/>
    </source>
</evidence>
<accession>A0A399D5F2</accession>
<dbReference type="OrthoDB" id="9801840at2"/>
<evidence type="ECO:0000313" key="4">
    <source>
        <dbReference type="Proteomes" id="UP000266441"/>
    </source>
</evidence>
<name>A0A399D5F2_9BACT</name>
<comment type="caution">
    <text evidence="3">The sequence shown here is derived from an EMBL/GenBank/DDBJ whole genome shotgun (WGS) entry which is preliminary data.</text>
</comment>
<dbReference type="EMBL" id="QWET01000001">
    <property type="protein sequence ID" value="RIH67114.1"/>
    <property type="molecule type" value="Genomic_DNA"/>
</dbReference>